<reference evidence="2 3" key="1">
    <citation type="journal article" date="2015" name="Genome Announc.">
        <title>Complete Genome Sequence of Cupriavidus basilensis 4G11, Isolated from the Oak Ridge Field Research Center Site.</title>
        <authorList>
            <person name="Ray J."/>
            <person name="Waters R.J."/>
            <person name="Skerker J.M."/>
            <person name="Kuehl J.V."/>
            <person name="Price M.N."/>
            <person name="Huang J."/>
            <person name="Chakraborty R."/>
            <person name="Arkin A.P."/>
            <person name="Deutschbauer A."/>
        </authorList>
    </citation>
    <scope>NUCLEOTIDE SEQUENCE [LARGE SCALE GENOMIC DNA]</scope>
    <source>
        <strain evidence="2">4G11</strain>
    </source>
</reference>
<dbReference type="EMBL" id="CP010536">
    <property type="protein sequence ID" value="AJG17876.1"/>
    <property type="molecule type" value="Genomic_DNA"/>
</dbReference>
<dbReference type="Proteomes" id="UP000031843">
    <property type="component" value="Chromosome main"/>
</dbReference>
<dbReference type="AlphaFoldDB" id="A0A0C4YBA8"/>
<keyword evidence="3" id="KW-1185">Reference proteome</keyword>
<name>A0A0C4YBA8_9BURK</name>
<evidence type="ECO:0000313" key="2">
    <source>
        <dbReference type="EMBL" id="AJG17876.1"/>
    </source>
</evidence>
<accession>A0A0C4YBA8</accession>
<organism evidence="2 3">
    <name type="scientific">Cupriavidus basilensis</name>
    <dbReference type="NCBI Taxonomy" id="68895"/>
    <lineage>
        <taxon>Bacteria</taxon>
        <taxon>Pseudomonadati</taxon>
        <taxon>Pseudomonadota</taxon>
        <taxon>Betaproteobacteria</taxon>
        <taxon>Burkholderiales</taxon>
        <taxon>Burkholderiaceae</taxon>
        <taxon>Cupriavidus</taxon>
    </lineage>
</organism>
<evidence type="ECO:0000256" key="1">
    <source>
        <dbReference type="SAM" id="MobiDB-lite"/>
    </source>
</evidence>
<feature type="region of interest" description="Disordered" evidence="1">
    <location>
        <begin position="1"/>
        <end position="20"/>
    </location>
</feature>
<evidence type="ECO:0000313" key="3">
    <source>
        <dbReference type="Proteomes" id="UP000031843"/>
    </source>
</evidence>
<dbReference type="STRING" id="68895.RR42_m0463"/>
<protein>
    <submittedName>
        <fullName evidence="2">Uncharacterized protein</fullName>
    </submittedName>
</protein>
<gene>
    <name evidence="2" type="ORF">RR42_m0463</name>
</gene>
<proteinExistence type="predicted"/>
<sequence length="72" mass="7702">MEWPGRDGCGSPGTGNSGTGRHAIVLSLKFVEEISCPRRRASLGAKRSKAGALRAFVTTDRASYRATYSTNL</sequence>
<feature type="compositionally biased region" description="Gly residues" evidence="1">
    <location>
        <begin position="7"/>
        <end position="18"/>
    </location>
</feature>
<dbReference type="KEGG" id="cbw:RR42_m0463"/>